<evidence type="ECO:0000313" key="1">
    <source>
        <dbReference type="EMBL" id="VAW31431.1"/>
    </source>
</evidence>
<evidence type="ECO:0008006" key="2">
    <source>
        <dbReference type="Google" id="ProtNLM"/>
    </source>
</evidence>
<dbReference type="CDD" id="cd00719">
    <property type="entry name" value="GIY-YIG_SF"/>
    <property type="match status" value="1"/>
</dbReference>
<protein>
    <recommendedName>
        <fullName evidence="2">GIY-YIG domain-containing protein</fullName>
    </recommendedName>
</protein>
<name>A0A3B0UJW9_9ZZZZ</name>
<dbReference type="AlphaFoldDB" id="A0A3B0UJW9"/>
<proteinExistence type="predicted"/>
<dbReference type="EMBL" id="UOEU01000219">
    <property type="protein sequence ID" value="VAW31431.1"/>
    <property type="molecule type" value="Genomic_DNA"/>
</dbReference>
<organism evidence="1">
    <name type="scientific">hydrothermal vent metagenome</name>
    <dbReference type="NCBI Taxonomy" id="652676"/>
    <lineage>
        <taxon>unclassified sequences</taxon>
        <taxon>metagenomes</taxon>
        <taxon>ecological metagenomes</taxon>
    </lineage>
</organism>
<gene>
    <name evidence="1" type="ORF">MNBD_CHLOROFLEXI01-4202</name>
</gene>
<reference evidence="1" key="1">
    <citation type="submission" date="2018-06" db="EMBL/GenBank/DDBJ databases">
        <authorList>
            <person name="Zhirakovskaya E."/>
        </authorList>
    </citation>
    <scope>NUCLEOTIDE SEQUENCE</scope>
</reference>
<accession>A0A3B0UJW9</accession>
<sequence>MKRVTVEALLNKEVANALGHLIYVVRDGTLVFYVGQSRRDVITRFWEHLQAPSYLGRLIAVNKPDSLQWMVDFYALADCERFVQQKSLFAMQEWQHFDMDMAEQALIQAMRPVLNRDFNEKPTPLPARYRGHAVLGLPKPQIAASPTASPQDRIWLNRMSLQGWVYERVNGRIQWQHPSGTTLTEAEMAFYRQSGNLPPT</sequence>